<keyword evidence="3" id="KW-0520">NAD</keyword>
<dbReference type="Proteomes" id="UP001501459">
    <property type="component" value="Unassembled WGS sequence"/>
</dbReference>
<reference evidence="7 8" key="1">
    <citation type="journal article" date="2019" name="Int. J. Syst. Evol. Microbiol.">
        <title>The Global Catalogue of Microorganisms (GCM) 10K type strain sequencing project: providing services to taxonomists for standard genome sequencing and annotation.</title>
        <authorList>
            <consortium name="The Broad Institute Genomics Platform"/>
            <consortium name="The Broad Institute Genome Sequencing Center for Infectious Disease"/>
            <person name="Wu L."/>
            <person name="Ma J."/>
        </authorList>
    </citation>
    <scope>NUCLEOTIDE SEQUENCE [LARGE SCALE GENOMIC DNA]</scope>
    <source>
        <strain evidence="7 8">JCM 12149</strain>
    </source>
</reference>
<evidence type="ECO:0000256" key="2">
    <source>
        <dbReference type="ARBA" id="ARBA00023002"/>
    </source>
</evidence>
<gene>
    <name evidence="7" type="ORF">GCM10008983_16630</name>
</gene>
<organism evidence="7 8">
    <name type="scientific">Lentibacillus halophilus</name>
    <dbReference type="NCBI Taxonomy" id="295065"/>
    <lineage>
        <taxon>Bacteria</taxon>
        <taxon>Bacillati</taxon>
        <taxon>Bacillota</taxon>
        <taxon>Bacilli</taxon>
        <taxon>Bacillales</taxon>
        <taxon>Bacillaceae</taxon>
        <taxon>Lentibacillus</taxon>
    </lineage>
</organism>
<protein>
    <submittedName>
        <fullName evidence="7">Aldehyde dehydrogenase family protein</fullName>
    </submittedName>
</protein>
<dbReference type="PANTHER" id="PTHR42986">
    <property type="entry name" value="BENZALDEHYDE DEHYDROGENASE YFMT"/>
    <property type="match status" value="1"/>
</dbReference>
<feature type="domain" description="Aldehyde dehydrogenase" evidence="6">
    <location>
        <begin position="22"/>
        <end position="481"/>
    </location>
</feature>
<dbReference type="InterPro" id="IPR016161">
    <property type="entry name" value="Ald_DH/histidinol_DH"/>
</dbReference>
<evidence type="ECO:0000256" key="1">
    <source>
        <dbReference type="ARBA" id="ARBA00009986"/>
    </source>
</evidence>
<proteinExistence type="inferred from homology"/>
<dbReference type="InterPro" id="IPR016163">
    <property type="entry name" value="Ald_DH_C"/>
</dbReference>
<sequence>MQKTEDRTWINRLNKSYVGGQWVNGQSGRDYDIKDPYDDSTLSTVSLATDEQIHEAFETARVAQKKWAKTTAEERKTVLTKALNYLEKEKENILQLIMRETGGTRLKAEVEFGFGINDIKDAITMVNEVYTPREYSSVTPNKVNRVYRLPLGVITSITPFNFPFNMATRTIFPAIALGNSVVHKPDVQVGLIGGQLFAKAFEEAGLPAGVFNSLLTDLEESGDAFITNPNVDFISFTGSNAAGRHIKETTASSMKQLALELGGNNPLVLLNDADVDYAVDIATFGKFMHNGQICAITNRIIANKTIYDEFVEKYAERVNSLKVGDPKDPDTIIGPVINEKQADKIMGIVEKAKEEGLKTVVEGERNGNVISPYVFVNVPNSSTLASTEVFGPVAQVIPAEDDEEAIRIANDTDFGLSAAIITDDLEKGERLALDIESGTTHVNDMPAVLESNVPFGGMKNSGIGRFGHDWAIEELTTTKWVSVQKEKMEYPF</sequence>
<accession>A0ABN0ZAB8</accession>
<keyword evidence="2 5" id="KW-0560">Oxidoreductase</keyword>
<keyword evidence="8" id="KW-1185">Reference proteome</keyword>
<dbReference type="RefSeq" id="WP_343752377.1">
    <property type="nucleotide sequence ID" value="NZ_BAAADM010000041.1"/>
</dbReference>
<name>A0ABN0ZAB8_9BACI</name>
<dbReference type="SUPFAM" id="SSF53720">
    <property type="entry name" value="ALDH-like"/>
    <property type="match status" value="1"/>
</dbReference>
<comment type="caution">
    <text evidence="7">The sequence shown here is derived from an EMBL/GenBank/DDBJ whole genome shotgun (WGS) entry which is preliminary data.</text>
</comment>
<dbReference type="Gene3D" id="3.40.309.10">
    <property type="entry name" value="Aldehyde Dehydrogenase, Chain A, domain 2"/>
    <property type="match status" value="1"/>
</dbReference>
<dbReference type="InterPro" id="IPR015590">
    <property type="entry name" value="Aldehyde_DH_dom"/>
</dbReference>
<dbReference type="PANTHER" id="PTHR42986:SF1">
    <property type="entry name" value="BENZALDEHYDE DEHYDROGENASE YFMT"/>
    <property type="match status" value="1"/>
</dbReference>
<evidence type="ECO:0000259" key="6">
    <source>
        <dbReference type="Pfam" id="PF00171"/>
    </source>
</evidence>
<feature type="active site" evidence="4">
    <location>
        <position position="260"/>
    </location>
</feature>
<dbReference type="Gene3D" id="3.40.605.10">
    <property type="entry name" value="Aldehyde Dehydrogenase, Chain A, domain 1"/>
    <property type="match status" value="1"/>
</dbReference>
<evidence type="ECO:0000256" key="3">
    <source>
        <dbReference type="ARBA" id="ARBA00023027"/>
    </source>
</evidence>
<dbReference type="InterPro" id="IPR029510">
    <property type="entry name" value="Ald_DH_CS_GLU"/>
</dbReference>
<dbReference type="EMBL" id="BAAADM010000041">
    <property type="protein sequence ID" value="GAA0440304.1"/>
    <property type="molecule type" value="Genomic_DNA"/>
</dbReference>
<evidence type="ECO:0000313" key="8">
    <source>
        <dbReference type="Proteomes" id="UP001501459"/>
    </source>
</evidence>
<dbReference type="Pfam" id="PF00171">
    <property type="entry name" value="Aldedh"/>
    <property type="match status" value="1"/>
</dbReference>
<evidence type="ECO:0000256" key="4">
    <source>
        <dbReference type="PROSITE-ProRule" id="PRU10007"/>
    </source>
</evidence>
<evidence type="ECO:0000256" key="5">
    <source>
        <dbReference type="RuleBase" id="RU003345"/>
    </source>
</evidence>
<evidence type="ECO:0000313" key="7">
    <source>
        <dbReference type="EMBL" id="GAA0440304.1"/>
    </source>
</evidence>
<dbReference type="InterPro" id="IPR016162">
    <property type="entry name" value="Ald_DH_N"/>
</dbReference>
<comment type="similarity">
    <text evidence="1 5">Belongs to the aldehyde dehydrogenase family.</text>
</comment>
<dbReference type="PROSITE" id="PS00687">
    <property type="entry name" value="ALDEHYDE_DEHYDR_GLU"/>
    <property type="match status" value="1"/>
</dbReference>